<sequence length="58" mass="6828">HQLSGGDQMTDRGFTFEEKTQRQYWREQVGLIAVKRKQRKAKHLALVAEVKKEMEALK</sequence>
<feature type="non-terminal residue" evidence="1">
    <location>
        <position position="1"/>
    </location>
</feature>
<organism evidence="1">
    <name type="scientific">marine sediment metagenome</name>
    <dbReference type="NCBI Taxonomy" id="412755"/>
    <lineage>
        <taxon>unclassified sequences</taxon>
        <taxon>metagenomes</taxon>
        <taxon>ecological metagenomes</taxon>
    </lineage>
</organism>
<reference evidence="1" key="1">
    <citation type="journal article" date="2014" name="Front. Microbiol.">
        <title>High frequency of phylogenetically diverse reductive dehalogenase-homologous genes in deep subseafloor sedimentary metagenomes.</title>
        <authorList>
            <person name="Kawai M."/>
            <person name="Futagami T."/>
            <person name="Toyoda A."/>
            <person name="Takaki Y."/>
            <person name="Nishi S."/>
            <person name="Hori S."/>
            <person name="Arai W."/>
            <person name="Tsubouchi T."/>
            <person name="Morono Y."/>
            <person name="Uchiyama I."/>
            <person name="Ito T."/>
            <person name="Fujiyama A."/>
            <person name="Inagaki F."/>
            <person name="Takami H."/>
        </authorList>
    </citation>
    <scope>NUCLEOTIDE SEQUENCE</scope>
    <source>
        <strain evidence="1">Expedition CK06-06</strain>
    </source>
</reference>
<dbReference type="EMBL" id="BARU01029369">
    <property type="protein sequence ID" value="GAH66097.1"/>
    <property type="molecule type" value="Genomic_DNA"/>
</dbReference>
<evidence type="ECO:0000313" key="1">
    <source>
        <dbReference type="EMBL" id="GAH66097.1"/>
    </source>
</evidence>
<protein>
    <submittedName>
        <fullName evidence="1">Uncharacterized protein</fullName>
    </submittedName>
</protein>
<comment type="caution">
    <text evidence="1">The sequence shown here is derived from an EMBL/GenBank/DDBJ whole genome shotgun (WGS) entry which is preliminary data.</text>
</comment>
<accession>X1H9N2</accession>
<proteinExistence type="predicted"/>
<dbReference type="AlphaFoldDB" id="X1H9N2"/>
<gene>
    <name evidence="1" type="ORF">S03H2_46725</name>
</gene>
<name>X1H9N2_9ZZZZ</name>